<dbReference type="RefSeq" id="WP_241297690.1">
    <property type="nucleotide sequence ID" value="NZ_JAKZGR010000032.1"/>
</dbReference>
<dbReference type="Proteomes" id="UP001595766">
    <property type="component" value="Unassembled WGS sequence"/>
</dbReference>
<protein>
    <submittedName>
        <fullName evidence="1">Uncharacterized protein</fullName>
    </submittedName>
</protein>
<reference evidence="2" key="1">
    <citation type="journal article" date="2019" name="Int. J. Syst. Evol. Microbiol.">
        <title>The Global Catalogue of Microorganisms (GCM) 10K type strain sequencing project: providing services to taxonomists for standard genome sequencing and annotation.</title>
        <authorList>
            <consortium name="The Broad Institute Genomics Platform"/>
            <consortium name="The Broad Institute Genome Sequencing Center for Infectious Disease"/>
            <person name="Wu L."/>
            <person name="Ma J."/>
        </authorList>
    </citation>
    <scope>NUCLEOTIDE SEQUENCE [LARGE SCALE GENOMIC DNA]</scope>
    <source>
        <strain evidence="2">CECT 8551</strain>
    </source>
</reference>
<accession>A0ABV8EJK4</accession>
<comment type="caution">
    <text evidence="1">The sequence shown here is derived from an EMBL/GenBank/DDBJ whole genome shotgun (WGS) entry which is preliminary data.</text>
</comment>
<evidence type="ECO:0000313" key="1">
    <source>
        <dbReference type="EMBL" id="MFC3976456.1"/>
    </source>
</evidence>
<proteinExistence type="predicted"/>
<name>A0ABV8EJK4_9BACT</name>
<evidence type="ECO:0000313" key="2">
    <source>
        <dbReference type="Proteomes" id="UP001595766"/>
    </source>
</evidence>
<dbReference type="EMBL" id="JBHSAV010000031">
    <property type="protein sequence ID" value="MFC3976456.1"/>
    <property type="molecule type" value="Genomic_DNA"/>
</dbReference>
<organism evidence="1 2">
    <name type="scientific">Belliella kenyensis</name>
    <dbReference type="NCBI Taxonomy" id="1472724"/>
    <lineage>
        <taxon>Bacteria</taxon>
        <taxon>Pseudomonadati</taxon>
        <taxon>Bacteroidota</taxon>
        <taxon>Cytophagia</taxon>
        <taxon>Cytophagales</taxon>
        <taxon>Cyclobacteriaceae</taxon>
        <taxon>Belliella</taxon>
    </lineage>
</organism>
<gene>
    <name evidence="1" type="ORF">ACFOUP_08720</name>
</gene>
<keyword evidence="2" id="KW-1185">Reference proteome</keyword>
<sequence>MNMRFWKIISIFRRTDIRQRRTSMETFLVNETDENVLFDDFSIMSLSRPIVQETHYSLSRKQSASGTLGDWNLLDLVFRQVG</sequence>